<evidence type="ECO:0000313" key="2">
    <source>
        <dbReference type="EMBL" id="PZT48815.1"/>
    </source>
</evidence>
<keyword evidence="3" id="KW-1185">Reference proteome</keyword>
<dbReference type="PANTHER" id="PTHR22916">
    <property type="entry name" value="GLYCOSYLTRANSFERASE"/>
    <property type="match status" value="1"/>
</dbReference>
<dbReference type="AlphaFoldDB" id="A0A2W6MWC2"/>
<accession>A0A2W6MWC2</accession>
<dbReference type="InterPro" id="IPR001173">
    <property type="entry name" value="Glyco_trans_2-like"/>
</dbReference>
<dbReference type="Proteomes" id="UP000249746">
    <property type="component" value="Unassembled WGS sequence"/>
</dbReference>
<dbReference type="Pfam" id="PF00535">
    <property type="entry name" value="Glycos_transf_2"/>
    <property type="match status" value="1"/>
</dbReference>
<organism evidence="2 3">
    <name type="scientific">Helicobacter valdiviensis</name>
    <dbReference type="NCBI Taxonomy" id="1458358"/>
    <lineage>
        <taxon>Bacteria</taxon>
        <taxon>Pseudomonadati</taxon>
        <taxon>Campylobacterota</taxon>
        <taxon>Epsilonproteobacteria</taxon>
        <taxon>Campylobacterales</taxon>
        <taxon>Helicobacteraceae</taxon>
        <taxon>Helicobacter</taxon>
    </lineage>
</organism>
<name>A0A2W6MWC2_9HELI</name>
<reference evidence="2 3" key="1">
    <citation type="submission" date="2017-03" db="EMBL/GenBank/DDBJ databases">
        <title>Genomic and clinical evidence uncovers the enterohepatic species Helicobacter valdiviensis as a potential human intestinal pathogen.</title>
        <authorList>
            <person name="Fresia P."/>
            <person name="Jara R."/>
            <person name="Sierra R."/>
            <person name="Ferres I."/>
            <person name="Greif G."/>
            <person name="Iraola G."/>
            <person name="Collado L."/>
        </authorList>
    </citation>
    <scope>NUCLEOTIDE SEQUENCE [LARGE SCALE GENOMIC DNA]</scope>
    <source>
        <strain evidence="2 3">WBE14</strain>
    </source>
</reference>
<dbReference type="PANTHER" id="PTHR22916:SF3">
    <property type="entry name" value="UDP-GLCNAC:BETAGAL BETA-1,3-N-ACETYLGLUCOSAMINYLTRANSFERASE-LIKE PROTEIN 1"/>
    <property type="match status" value="1"/>
</dbReference>
<evidence type="ECO:0000259" key="1">
    <source>
        <dbReference type="Pfam" id="PF00535"/>
    </source>
</evidence>
<dbReference type="EMBL" id="NBIU01000003">
    <property type="protein sequence ID" value="PZT48815.1"/>
    <property type="molecule type" value="Genomic_DNA"/>
</dbReference>
<dbReference type="RefSeq" id="WP_111229126.1">
    <property type="nucleotide sequence ID" value="NZ_NBIU01000003.1"/>
</dbReference>
<protein>
    <recommendedName>
        <fullName evidence="1">Glycosyltransferase 2-like domain-containing protein</fullName>
    </recommendedName>
</protein>
<dbReference type="Gene3D" id="3.90.550.10">
    <property type="entry name" value="Spore Coat Polysaccharide Biosynthesis Protein SpsA, Chain A"/>
    <property type="match status" value="1"/>
</dbReference>
<comment type="caution">
    <text evidence="2">The sequence shown here is derived from an EMBL/GenBank/DDBJ whole genome shotgun (WGS) entry which is preliminary data.</text>
</comment>
<dbReference type="OrthoDB" id="5396343at2"/>
<sequence length="317" mass="38045">MNKPKISVIIPVYNVEKFVSQALESCINQTLRDIEIIVVDDCGNDRSMEIVRGYAKQDERIRIIRNSKNLKPLLSRNIGAITSQADYILFLDADDFLDIGTCEKMYEIIQNGQNDNCENLDIVVFGMYRFFTHSQEVIKYQVYEENKFQSLKDYAEWFYGVKYPWWNLAGRLIKKERYFETLEIIQKDIQVAMAEDGLVSYVLWNCSETFYHTEEILYYYRYNEESSGQTKEINRLRSYLKDYQIVLEEIKRIYIEFNFNKKITKVFLQQLMHEYAKMCHEVKMLSGRLSIMDKFKEYFRKKKFILQRKMRIFLSGI</sequence>
<dbReference type="GO" id="GO:0016758">
    <property type="term" value="F:hexosyltransferase activity"/>
    <property type="evidence" value="ECO:0007669"/>
    <property type="project" value="UniProtKB-ARBA"/>
</dbReference>
<gene>
    <name evidence="2" type="ORF">B6S12_01840</name>
</gene>
<dbReference type="SUPFAM" id="SSF53448">
    <property type="entry name" value="Nucleotide-diphospho-sugar transferases"/>
    <property type="match status" value="1"/>
</dbReference>
<proteinExistence type="predicted"/>
<feature type="domain" description="Glycosyltransferase 2-like" evidence="1">
    <location>
        <begin position="7"/>
        <end position="134"/>
    </location>
</feature>
<dbReference type="InterPro" id="IPR029044">
    <property type="entry name" value="Nucleotide-diphossugar_trans"/>
</dbReference>
<evidence type="ECO:0000313" key="3">
    <source>
        <dbReference type="Proteomes" id="UP000249746"/>
    </source>
</evidence>
<dbReference type="CDD" id="cd00761">
    <property type="entry name" value="Glyco_tranf_GTA_type"/>
    <property type="match status" value="1"/>
</dbReference>